<dbReference type="PANTHER" id="PTHR39613">
    <property type="entry name" value="ANCHORED CELL WALL PROTEIN, PUTATIVE (AFU_ORTHOLOGUE AFUA_4G08960)-RELATED"/>
    <property type="match status" value="1"/>
</dbReference>
<dbReference type="AlphaFoldDB" id="A0A9P6KU11"/>
<dbReference type="InterPro" id="IPR018620">
    <property type="entry name" value="Ubiquitin3-bd_protein_But2_C"/>
</dbReference>
<dbReference type="OrthoDB" id="4657524at2759"/>
<dbReference type="EMBL" id="WJXW01000002">
    <property type="protein sequence ID" value="KAF9739448.1"/>
    <property type="molecule type" value="Genomic_DNA"/>
</dbReference>
<sequence>MKTTFTLFLSAVAAVPVQDTGKGTSDVKGDVKIANVKPGCPQIHSKDFLTPQLMVPISASEPDKMFGYVGEPVITPNDICTLFNLQIPAPFHDKACALEFMLPQIEDAFKPYTFEGEGNFAFSWYVNKGANALTTWNSQPKIEMEWEVVDQVIVPGEKYVLNKPAPGSCWVDKSQTYLAVGVRLCSNDTTLKFLEDWSRCATGFFVEAF</sequence>
<dbReference type="Proteomes" id="UP000756921">
    <property type="component" value="Unassembled WGS sequence"/>
</dbReference>
<proteinExistence type="predicted"/>
<feature type="domain" description="Ubiquitin 3 binding protein But2 C-terminal" evidence="1">
    <location>
        <begin position="50"/>
        <end position="198"/>
    </location>
</feature>
<dbReference type="PANTHER" id="PTHR39613:SF1">
    <property type="entry name" value="ANCHORED CELL WALL PROTEIN, PUTATIVE (AFU_ORTHOLOGUE AFUA_4G08960)-RELATED"/>
    <property type="match status" value="1"/>
</dbReference>
<evidence type="ECO:0000313" key="2">
    <source>
        <dbReference type="EMBL" id="KAF9739448.1"/>
    </source>
</evidence>
<gene>
    <name evidence="2" type="ORF">PMIN01_02082</name>
</gene>
<dbReference type="Pfam" id="PF09792">
    <property type="entry name" value="But2"/>
    <property type="match status" value="1"/>
</dbReference>
<accession>A0A9P6KU11</accession>
<organism evidence="2 3">
    <name type="scientific">Paraphaeosphaeria minitans</name>
    <dbReference type="NCBI Taxonomy" id="565426"/>
    <lineage>
        <taxon>Eukaryota</taxon>
        <taxon>Fungi</taxon>
        <taxon>Dikarya</taxon>
        <taxon>Ascomycota</taxon>
        <taxon>Pezizomycotina</taxon>
        <taxon>Dothideomycetes</taxon>
        <taxon>Pleosporomycetidae</taxon>
        <taxon>Pleosporales</taxon>
        <taxon>Massarineae</taxon>
        <taxon>Didymosphaeriaceae</taxon>
        <taxon>Paraphaeosphaeria</taxon>
    </lineage>
</organism>
<keyword evidence="3" id="KW-1185">Reference proteome</keyword>
<evidence type="ECO:0000259" key="1">
    <source>
        <dbReference type="Pfam" id="PF09792"/>
    </source>
</evidence>
<reference evidence="2" key="1">
    <citation type="journal article" date="2020" name="Mol. Plant Microbe Interact.">
        <title>Genome Sequence of the Biocontrol Agent Coniothyrium minitans strain Conio (IMI 134523).</title>
        <authorList>
            <person name="Patel D."/>
            <person name="Shittu T.A."/>
            <person name="Baroncelli R."/>
            <person name="Muthumeenakshi S."/>
            <person name="Osborne T.H."/>
            <person name="Janganan T.K."/>
            <person name="Sreenivasaprasad S."/>
        </authorList>
    </citation>
    <scope>NUCLEOTIDE SEQUENCE</scope>
    <source>
        <strain evidence="2">Conio</strain>
    </source>
</reference>
<name>A0A9P6KU11_9PLEO</name>
<evidence type="ECO:0000313" key="3">
    <source>
        <dbReference type="Proteomes" id="UP000756921"/>
    </source>
</evidence>
<protein>
    <submittedName>
        <fullName evidence="2">GPI anchored cell wall protein</fullName>
    </submittedName>
</protein>
<comment type="caution">
    <text evidence="2">The sequence shown here is derived from an EMBL/GenBank/DDBJ whole genome shotgun (WGS) entry which is preliminary data.</text>
</comment>